<dbReference type="Gene3D" id="4.10.1110.10">
    <property type="entry name" value="AN1-like Zinc finger"/>
    <property type="match status" value="1"/>
</dbReference>
<evidence type="ECO:0000256" key="3">
    <source>
        <dbReference type="ARBA" id="ARBA00022833"/>
    </source>
</evidence>
<evidence type="ECO:0000256" key="4">
    <source>
        <dbReference type="PROSITE-ProRule" id="PRU00449"/>
    </source>
</evidence>
<evidence type="ECO:0000259" key="6">
    <source>
        <dbReference type="PROSITE" id="PS50053"/>
    </source>
</evidence>
<reference evidence="12" key="4">
    <citation type="submission" date="2020-10" db="UniProtKB">
        <authorList>
            <consortium name="WormBaseParasite"/>
        </authorList>
    </citation>
    <scope>IDENTIFICATION</scope>
</reference>
<dbReference type="InterPro" id="IPR035896">
    <property type="entry name" value="AN1-like_Znf"/>
</dbReference>
<feature type="region of interest" description="Disordered" evidence="5">
    <location>
        <begin position="230"/>
        <end position="254"/>
    </location>
</feature>
<dbReference type="SMART" id="SM00154">
    <property type="entry name" value="ZnF_AN1"/>
    <property type="match status" value="1"/>
</dbReference>
<feature type="region of interest" description="Disordered" evidence="5">
    <location>
        <begin position="714"/>
        <end position="770"/>
    </location>
</feature>
<feature type="domain" description="AN1-type" evidence="7">
    <location>
        <begin position="765"/>
        <end position="812"/>
    </location>
</feature>
<feature type="compositionally biased region" description="Polar residues" evidence="5">
    <location>
        <begin position="230"/>
        <end position="243"/>
    </location>
</feature>
<dbReference type="Pfam" id="PF00240">
    <property type="entry name" value="ubiquitin"/>
    <property type="match status" value="1"/>
</dbReference>
<feature type="compositionally biased region" description="Basic and acidic residues" evidence="5">
    <location>
        <begin position="752"/>
        <end position="761"/>
    </location>
</feature>
<dbReference type="OMA" id="ECRCGHN"/>
<dbReference type="GeneID" id="36338476"/>
<dbReference type="PROSITE" id="PS50053">
    <property type="entry name" value="UBIQUITIN_2"/>
    <property type="match status" value="1"/>
</dbReference>
<dbReference type="EMBL" id="APAU02000013">
    <property type="protein sequence ID" value="EUB62308.1"/>
    <property type="molecule type" value="Genomic_DNA"/>
</dbReference>
<dbReference type="PANTHER" id="PTHR46728">
    <property type="entry name" value="AN1-TYPE ZINC FINGER PROTEIN 4"/>
    <property type="match status" value="1"/>
</dbReference>
<dbReference type="EMBL" id="LK028578">
    <property type="protein sequence ID" value="CDS18455.1"/>
    <property type="molecule type" value="Genomic_DNA"/>
</dbReference>
<evidence type="ECO:0000256" key="2">
    <source>
        <dbReference type="ARBA" id="ARBA00022771"/>
    </source>
</evidence>
<evidence type="ECO:0000256" key="1">
    <source>
        <dbReference type="ARBA" id="ARBA00022723"/>
    </source>
</evidence>
<gene>
    <name evidence="9 12" type="ORF">EGR_02761</name>
    <name evidence="8" type="ORF">EgrG_000624100</name>
</gene>
<proteinExistence type="predicted"/>
<dbReference type="Proteomes" id="UP000492820">
    <property type="component" value="Unassembled WGS sequence"/>
</dbReference>
<dbReference type="InterPro" id="IPR053061">
    <property type="entry name" value="AN1-type_zinc_finger"/>
</dbReference>
<keyword evidence="3" id="KW-0862">Zinc</keyword>
<dbReference type="OrthoDB" id="756206at2759"/>
<reference evidence="9 10" key="1">
    <citation type="journal article" date="2013" name="Nat. Genet.">
        <title>The genome of the hydatid tapeworm Echinococcus granulosus.</title>
        <authorList>
            <person name="Zheng H."/>
            <person name="Zhang W."/>
            <person name="Zhang L."/>
            <person name="Zhang Z."/>
            <person name="Li J."/>
            <person name="Lu G."/>
            <person name="Zhu Y."/>
            <person name="Wang Y."/>
            <person name="Huang Y."/>
            <person name="Liu J."/>
            <person name="Kang H."/>
            <person name="Chen J."/>
            <person name="Wang L."/>
            <person name="Chen A."/>
            <person name="Yu S."/>
            <person name="Gao Z."/>
            <person name="Jin L."/>
            <person name="Gu W."/>
            <person name="Wang Z."/>
            <person name="Zhao L."/>
            <person name="Shi B."/>
            <person name="Wen H."/>
            <person name="Lin R."/>
            <person name="Jones M.K."/>
            <person name="Brejova B."/>
            <person name="Vinar T."/>
            <person name="Zhao G."/>
            <person name="McManus D.P."/>
            <person name="Chen Z."/>
            <person name="Zhou Y."/>
            <person name="Wang S."/>
        </authorList>
    </citation>
    <scope>NUCLEOTIDE SEQUENCE [LARGE SCALE GENOMIC DNA]</scope>
</reference>
<dbReference type="InterPro" id="IPR000058">
    <property type="entry name" value="Znf_AN1"/>
</dbReference>
<keyword evidence="1" id="KW-0479">Metal-binding</keyword>
<feature type="region of interest" description="Disordered" evidence="5">
    <location>
        <begin position="414"/>
        <end position="478"/>
    </location>
</feature>
<keyword evidence="2 4" id="KW-0863">Zinc-finger</keyword>
<dbReference type="CTD" id="36338476"/>
<dbReference type="SUPFAM" id="SSF118310">
    <property type="entry name" value="AN1-like Zinc finger"/>
    <property type="match status" value="1"/>
</dbReference>
<evidence type="ECO:0000313" key="9">
    <source>
        <dbReference type="EMBL" id="EUB62308.1"/>
    </source>
</evidence>
<name>U6J326_ECHGR</name>
<protein>
    <submittedName>
        <fullName evidence="9 12">AN1-type zinc finger and ubiquitin domain-containing protein</fullName>
    </submittedName>
    <submittedName>
        <fullName evidence="8">An1 type zinc finger</fullName>
    </submittedName>
</protein>
<evidence type="ECO:0000259" key="7">
    <source>
        <dbReference type="PROSITE" id="PS51039"/>
    </source>
</evidence>
<dbReference type="STRING" id="6210.U6J326"/>
<dbReference type="AlphaFoldDB" id="U6J326"/>
<reference evidence="8 11" key="2">
    <citation type="journal article" date="2013" name="Nature">
        <title>The genomes of four tapeworm species reveal adaptations to parasitism.</title>
        <authorList>
            <person name="Tsai I.J."/>
            <person name="Zarowiecki M."/>
            <person name="Holroyd N."/>
            <person name="Garciarrubio A."/>
            <person name="Sanchez-Flores A."/>
            <person name="Brooks K.L."/>
            <person name="Tracey A."/>
            <person name="Bobes R.J."/>
            <person name="Fragoso G."/>
            <person name="Sciutto E."/>
            <person name="Aslett M."/>
            <person name="Beasley H."/>
            <person name="Bennett H.M."/>
            <person name="Cai J."/>
            <person name="Camicia F."/>
            <person name="Clark R."/>
            <person name="Cucher M."/>
            <person name="De Silva N."/>
            <person name="Day T.A."/>
            <person name="Deplazes P."/>
            <person name="Estrada K."/>
            <person name="Fernandez C."/>
            <person name="Holland P.W."/>
            <person name="Hou J."/>
            <person name="Hu S."/>
            <person name="Huckvale T."/>
            <person name="Hung S.S."/>
            <person name="Kamenetzky L."/>
            <person name="Keane J.A."/>
            <person name="Kiss F."/>
            <person name="Koziol U."/>
            <person name="Lambert O."/>
            <person name="Liu K."/>
            <person name="Luo X."/>
            <person name="Luo Y."/>
            <person name="Macchiaroli N."/>
            <person name="Nichol S."/>
            <person name="Paps J."/>
            <person name="Parkinson J."/>
            <person name="Pouchkina-Stantcheva N."/>
            <person name="Riddiford N."/>
            <person name="Rosenzvit M."/>
            <person name="Salinas G."/>
            <person name="Wasmuth J.D."/>
            <person name="Zamanian M."/>
            <person name="Zheng Y."/>
            <person name="Cai X."/>
            <person name="Soberon X."/>
            <person name="Olson P.D."/>
            <person name="Laclette J.P."/>
            <person name="Brehm K."/>
            <person name="Berriman M."/>
            <person name="Garciarrubio A."/>
            <person name="Bobes R.J."/>
            <person name="Fragoso G."/>
            <person name="Sanchez-Flores A."/>
            <person name="Estrada K."/>
            <person name="Cevallos M.A."/>
            <person name="Morett E."/>
            <person name="Gonzalez V."/>
            <person name="Portillo T."/>
            <person name="Ochoa-Leyva A."/>
            <person name="Jose M.V."/>
            <person name="Sciutto E."/>
            <person name="Landa A."/>
            <person name="Jimenez L."/>
            <person name="Valdes V."/>
            <person name="Carrero J.C."/>
            <person name="Larralde C."/>
            <person name="Morales-Montor J."/>
            <person name="Limon-Lason J."/>
            <person name="Soberon X."/>
            <person name="Laclette J.P."/>
        </authorList>
    </citation>
    <scope>NUCLEOTIDE SEQUENCE [LARGE SCALE GENOMIC DNA]</scope>
</reference>
<evidence type="ECO:0000313" key="12">
    <source>
        <dbReference type="WBParaSite" id="EgrG_000624100"/>
    </source>
</evidence>
<keyword evidence="10" id="KW-1185">Reference proteome</keyword>
<dbReference type="CDD" id="cd01802">
    <property type="entry name" value="Ubl_ZFAND4"/>
    <property type="match status" value="1"/>
</dbReference>
<accession>U6J326</accession>
<dbReference type="SUPFAM" id="SSF54236">
    <property type="entry name" value="Ubiquitin-like"/>
    <property type="match status" value="1"/>
</dbReference>
<dbReference type="RefSeq" id="XP_024353504.1">
    <property type="nucleotide sequence ID" value="XM_024492010.1"/>
</dbReference>
<dbReference type="Proteomes" id="UP000019149">
    <property type="component" value="Unassembled WGS sequence"/>
</dbReference>
<dbReference type="PANTHER" id="PTHR46728:SF1">
    <property type="entry name" value="AN1-TYPE ZINC FINGER PROTEIN 4"/>
    <property type="match status" value="1"/>
</dbReference>
<feature type="domain" description="Ubiquitin-like" evidence="6">
    <location>
        <begin position="1"/>
        <end position="76"/>
    </location>
</feature>
<evidence type="ECO:0000313" key="10">
    <source>
        <dbReference type="Proteomes" id="UP000019149"/>
    </source>
</evidence>
<feature type="compositionally biased region" description="Polar residues" evidence="5">
    <location>
        <begin position="118"/>
        <end position="135"/>
    </location>
</feature>
<dbReference type="KEGG" id="egl:EGR_02761"/>
<dbReference type="WBParaSite" id="EgrG_000624100">
    <property type="protein sequence ID" value="EgrG_000624100"/>
    <property type="gene ID" value="EgrG_000624100"/>
</dbReference>
<dbReference type="Pfam" id="PF01428">
    <property type="entry name" value="zf-AN1"/>
    <property type="match status" value="1"/>
</dbReference>
<dbReference type="PROSITE" id="PS51039">
    <property type="entry name" value="ZF_AN1"/>
    <property type="match status" value="1"/>
</dbReference>
<reference evidence="8" key="3">
    <citation type="submission" date="2014-06" db="EMBL/GenBank/DDBJ databases">
        <authorList>
            <person name="Aslett M."/>
        </authorList>
    </citation>
    <scope>NUCLEOTIDE SEQUENCE</scope>
</reference>
<dbReference type="Gene3D" id="3.10.20.90">
    <property type="entry name" value="Phosphatidylinositol 3-kinase Catalytic Subunit, Chain A, domain 1"/>
    <property type="match status" value="1"/>
</dbReference>
<feature type="region of interest" description="Disordered" evidence="5">
    <location>
        <begin position="161"/>
        <end position="196"/>
    </location>
</feature>
<sequence length="831" mass="89622">MELFIVTLTGTAFELRVSPNDTVMSIKSKIQRFEGIPVGQQHLIWQNGELSDHQSLRDCSIPGGATLRLVLGMKGGPISTYRPPPVTAATATIRFTPTIHFASSVQSNADRGDDNDDSSSPIPQSSLLHENDGNSESQKQITFYFVNTNDRFEFMRVVGRRHREDTSSNGHSTTSLPSSEESAEPPPPASPKPLVSSNLLSTSAAAQSLPYLQTDESALSCEQLAQLASTTSEPSVLKSSDSQKSLDRQASSSPTTTTAIIAGYLCTAHGRDSDAYVSDTDDCLSSNCGVGGGGGATYFLRPPSPEWDNRDLSSSPPPPLPHPIFDFPFLGGDEGEDDDSLADLEDCLIYYRSGDVLFGPPATRKSSSTSSLHGGWRGACGDAESPIVTQAKLEECESLVEKVKLIKAQLLQKKEERMQRRMRQHKSEDKREDKEPNKPTEEKLKSSCGAEGTLPPLGKASSYGKPHMPKIRSSGGQSLKKMLLRRPYTTTSAVDLPTAAVASNSASSSTDNLSSTIAATAGSGSSITRSSLLLPSRRFVSRFLESDRRPRGIAPNKTTSETNLEAAAVIPGFSDASNVGDIYGSSTSNSYFSRFGRSLRLRRFGTAQSPDISKIGCSDRLMDTLNTGKEEKETIRTEAGGVSSLPLIFPPLLPSAATNPAECDRLLRPTTAATVAASLLRGRSPTVKKALGSYSNDSSTPEEITLPPILNTVRGNLTRGGGESSGHATTRIAVDEHRSQPPLMNPSSSSKTRKDTSEPPRRSPKVNTNRCASCNRKTGLVDSYTCRCERNFCSKHRYAELHACPFDYKADARRYIRETNPVVTAAKLPKI</sequence>
<dbReference type="PRINTS" id="PR00348">
    <property type="entry name" value="UBIQUITIN"/>
</dbReference>
<evidence type="ECO:0000313" key="11">
    <source>
        <dbReference type="Proteomes" id="UP000492820"/>
    </source>
</evidence>
<feature type="region of interest" description="Disordered" evidence="5">
    <location>
        <begin position="106"/>
        <end position="135"/>
    </location>
</feature>
<dbReference type="SMART" id="SM00213">
    <property type="entry name" value="UBQ"/>
    <property type="match status" value="1"/>
</dbReference>
<dbReference type="InterPro" id="IPR029071">
    <property type="entry name" value="Ubiquitin-like_domsf"/>
</dbReference>
<dbReference type="GO" id="GO:0008270">
    <property type="term" value="F:zinc ion binding"/>
    <property type="evidence" value="ECO:0007669"/>
    <property type="project" value="UniProtKB-KW"/>
</dbReference>
<dbReference type="InterPro" id="IPR019956">
    <property type="entry name" value="Ubiquitin_dom"/>
</dbReference>
<evidence type="ECO:0000256" key="5">
    <source>
        <dbReference type="SAM" id="MobiDB-lite"/>
    </source>
</evidence>
<dbReference type="InterPro" id="IPR000626">
    <property type="entry name" value="Ubiquitin-like_dom"/>
</dbReference>
<organism evidence="9 10">
    <name type="scientific">Echinococcus granulosus</name>
    <name type="common">Hydatid tapeworm</name>
    <dbReference type="NCBI Taxonomy" id="6210"/>
    <lineage>
        <taxon>Eukaryota</taxon>
        <taxon>Metazoa</taxon>
        <taxon>Spiralia</taxon>
        <taxon>Lophotrochozoa</taxon>
        <taxon>Platyhelminthes</taxon>
        <taxon>Cestoda</taxon>
        <taxon>Eucestoda</taxon>
        <taxon>Cyclophyllidea</taxon>
        <taxon>Taeniidae</taxon>
        <taxon>Echinococcus</taxon>
        <taxon>Echinococcus granulosus group</taxon>
    </lineage>
</organism>
<evidence type="ECO:0000313" key="8">
    <source>
        <dbReference type="EMBL" id="CDS18455.1"/>
    </source>
</evidence>
<feature type="compositionally biased region" description="Basic and acidic residues" evidence="5">
    <location>
        <begin position="414"/>
        <end position="445"/>
    </location>
</feature>